<evidence type="ECO:0000313" key="3">
    <source>
        <dbReference type="EMBL" id="GGI26582.1"/>
    </source>
</evidence>
<name>A0ABQ2BKB4_9SPHI</name>
<evidence type="ECO:0000256" key="1">
    <source>
        <dbReference type="SAM" id="SignalP"/>
    </source>
</evidence>
<keyword evidence="4" id="KW-1185">Reference proteome</keyword>
<reference evidence="4" key="1">
    <citation type="journal article" date="2019" name="Int. J. Syst. Evol. Microbiol.">
        <title>The Global Catalogue of Microorganisms (GCM) 10K type strain sequencing project: providing services to taxonomists for standard genome sequencing and annotation.</title>
        <authorList>
            <consortium name="The Broad Institute Genomics Platform"/>
            <consortium name="The Broad Institute Genome Sequencing Center for Infectious Disease"/>
            <person name="Wu L."/>
            <person name="Ma J."/>
        </authorList>
    </citation>
    <scope>NUCLEOTIDE SEQUENCE [LARGE SCALE GENOMIC DNA]</scope>
    <source>
        <strain evidence="4">CCM 8939</strain>
    </source>
</reference>
<proteinExistence type="predicted"/>
<evidence type="ECO:0000259" key="2">
    <source>
        <dbReference type="Pfam" id="PF14344"/>
    </source>
</evidence>
<feature type="domain" description="DUF4397" evidence="2">
    <location>
        <begin position="36"/>
        <end position="174"/>
    </location>
</feature>
<sequence length="262" mass="28487">MKRNHIILAVLLLSSIIFSCKKNAVQNIAEPINGGAQLKYFNFALNAPIINFYANDTKVSAASSTTGLESATAGIAFASVYPSTNAYSIIPAGTYDFKARRPSTATIDPNLIIANLNKQVVDGKNYSIYLSGLYNTVTKQTDVFVIDDILPPIDSATAYVRFVHTCYNANAFDLIMKNTTTSVETLVCSNVAYKSASSFAKIPQGIYDLILRYTGTPTNVVVRSALSVIKSNTYSFSLRGDITLPYTGTAINRPFIDNTPNR</sequence>
<gene>
    <name evidence="3" type="ORF">GCM10008119_23370</name>
</gene>
<dbReference type="RefSeq" id="WP_188414518.1">
    <property type="nucleotide sequence ID" value="NZ_BMDJ01000006.1"/>
</dbReference>
<accession>A0ABQ2BKB4</accession>
<dbReference type="PROSITE" id="PS51257">
    <property type="entry name" value="PROKAR_LIPOPROTEIN"/>
    <property type="match status" value="1"/>
</dbReference>
<dbReference type="InterPro" id="IPR025510">
    <property type="entry name" value="DUF4397"/>
</dbReference>
<evidence type="ECO:0000313" key="4">
    <source>
        <dbReference type="Proteomes" id="UP000645390"/>
    </source>
</evidence>
<protein>
    <recommendedName>
        <fullName evidence="2">DUF4397 domain-containing protein</fullName>
    </recommendedName>
</protein>
<dbReference type="Proteomes" id="UP000645390">
    <property type="component" value="Unassembled WGS sequence"/>
</dbReference>
<keyword evidence="1" id="KW-0732">Signal</keyword>
<feature type="chain" id="PRO_5045867732" description="DUF4397 domain-containing protein" evidence="1">
    <location>
        <begin position="25"/>
        <end position="262"/>
    </location>
</feature>
<comment type="caution">
    <text evidence="3">The sequence shown here is derived from an EMBL/GenBank/DDBJ whole genome shotgun (WGS) entry which is preliminary data.</text>
</comment>
<dbReference type="Pfam" id="PF14344">
    <property type="entry name" value="DUF4397"/>
    <property type="match status" value="1"/>
</dbReference>
<dbReference type="EMBL" id="BMDJ01000006">
    <property type="protein sequence ID" value="GGI26582.1"/>
    <property type="molecule type" value="Genomic_DNA"/>
</dbReference>
<feature type="signal peptide" evidence="1">
    <location>
        <begin position="1"/>
        <end position="24"/>
    </location>
</feature>
<organism evidence="3 4">
    <name type="scientific">Pedobacter mendelii</name>
    <dbReference type="NCBI Taxonomy" id="1908240"/>
    <lineage>
        <taxon>Bacteria</taxon>
        <taxon>Pseudomonadati</taxon>
        <taxon>Bacteroidota</taxon>
        <taxon>Sphingobacteriia</taxon>
        <taxon>Sphingobacteriales</taxon>
        <taxon>Sphingobacteriaceae</taxon>
        <taxon>Pedobacter</taxon>
    </lineage>
</organism>